<dbReference type="EMBL" id="BRXU01000036">
    <property type="protein sequence ID" value="GLC60650.1"/>
    <property type="molecule type" value="Genomic_DNA"/>
</dbReference>
<evidence type="ECO:0000313" key="1">
    <source>
        <dbReference type="EMBL" id="GLC60650.1"/>
    </source>
</evidence>
<reference evidence="1 2" key="1">
    <citation type="journal article" date="2023" name="Commun. Biol.">
        <title>Reorganization of the ancestral sex-determining regions during the evolution of trioecy in Pleodorina starrii.</title>
        <authorList>
            <person name="Takahashi K."/>
            <person name="Suzuki S."/>
            <person name="Kawai-Toyooka H."/>
            <person name="Yamamoto K."/>
            <person name="Hamaji T."/>
            <person name="Ootsuki R."/>
            <person name="Yamaguchi H."/>
            <person name="Kawachi M."/>
            <person name="Higashiyama T."/>
            <person name="Nozaki H."/>
        </authorList>
    </citation>
    <scope>NUCLEOTIDE SEQUENCE [LARGE SCALE GENOMIC DNA]</scope>
    <source>
        <strain evidence="1 2">NIES-4479</strain>
    </source>
</reference>
<keyword evidence="2" id="KW-1185">Reference proteome</keyword>
<dbReference type="Proteomes" id="UP001165080">
    <property type="component" value="Unassembled WGS sequence"/>
</dbReference>
<accession>A0A9W6BZD0</accession>
<comment type="caution">
    <text evidence="1">The sequence shown here is derived from an EMBL/GenBank/DDBJ whole genome shotgun (WGS) entry which is preliminary data.</text>
</comment>
<gene>
    <name evidence="1" type="primary">PLESTB002621</name>
    <name evidence="1" type="ORF">PLESTB_001652200</name>
</gene>
<evidence type="ECO:0000313" key="2">
    <source>
        <dbReference type="Proteomes" id="UP001165080"/>
    </source>
</evidence>
<proteinExistence type="predicted"/>
<organism evidence="1 2">
    <name type="scientific">Pleodorina starrii</name>
    <dbReference type="NCBI Taxonomy" id="330485"/>
    <lineage>
        <taxon>Eukaryota</taxon>
        <taxon>Viridiplantae</taxon>
        <taxon>Chlorophyta</taxon>
        <taxon>core chlorophytes</taxon>
        <taxon>Chlorophyceae</taxon>
        <taxon>CS clade</taxon>
        <taxon>Chlamydomonadales</taxon>
        <taxon>Volvocaceae</taxon>
        <taxon>Pleodorina</taxon>
    </lineage>
</organism>
<protein>
    <submittedName>
        <fullName evidence="1">Uncharacterized protein</fullName>
    </submittedName>
</protein>
<dbReference type="AlphaFoldDB" id="A0A9W6BZD0"/>
<sequence>MLPVPPKAAFEFTEEQCLFIQSRIASEVPAQIAALGLHPMLVNFTANTRLCEPGEINVCGTFYSKQDAKQLEPWMGLQAKFWLQYLAGYCNAVTAGYNFRIKSNPNDCLDVDAGWTCAPENTTFPPCQ</sequence>
<name>A0A9W6BZD0_9CHLO</name>